<protein>
    <recommendedName>
        <fullName evidence="3">Spore coat protein</fullName>
    </recommendedName>
</protein>
<dbReference type="Proteomes" id="UP001526147">
    <property type="component" value="Unassembled WGS sequence"/>
</dbReference>
<accession>A0ABT3DK93</accession>
<keyword evidence="2" id="KW-1185">Reference proteome</keyword>
<evidence type="ECO:0000313" key="2">
    <source>
        <dbReference type="Proteomes" id="UP001526147"/>
    </source>
</evidence>
<reference evidence="1 2" key="1">
    <citation type="submission" date="2022-10" db="EMBL/GenBank/DDBJ databases">
        <title>Draft genome assembly of moderately radiation resistant bacterium Metabacillus halosaccharovorans.</title>
        <authorList>
            <person name="Pal S."/>
            <person name="Gopinathan A."/>
        </authorList>
    </citation>
    <scope>NUCLEOTIDE SEQUENCE [LARGE SCALE GENOMIC DNA]</scope>
    <source>
        <strain evidence="1 2">VITHBRA001</strain>
    </source>
</reference>
<dbReference type="RefSeq" id="WP_264143716.1">
    <property type="nucleotide sequence ID" value="NZ_JAOYEY010000044.1"/>
</dbReference>
<proteinExistence type="predicted"/>
<dbReference type="EMBL" id="JAOYEY010000044">
    <property type="protein sequence ID" value="MCV9887326.1"/>
    <property type="molecule type" value="Genomic_DNA"/>
</dbReference>
<sequence length="102" mass="10393">MRYRNGRFGFGGGYGSPGYNYPGAGYGYNAGQGYPGSGYGYPGYGFGGGGYPGYGYGPGYGPGFGGYGLNPITTGLLGFGAGLLGGAVLNNNDGPFRGYYYY</sequence>
<gene>
    <name evidence="1" type="ORF">OIH86_16930</name>
</gene>
<evidence type="ECO:0000313" key="1">
    <source>
        <dbReference type="EMBL" id="MCV9887326.1"/>
    </source>
</evidence>
<organism evidence="1 2">
    <name type="scientific">Metabacillus halosaccharovorans</name>
    <dbReference type="NCBI Taxonomy" id="930124"/>
    <lineage>
        <taxon>Bacteria</taxon>
        <taxon>Bacillati</taxon>
        <taxon>Bacillota</taxon>
        <taxon>Bacilli</taxon>
        <taxon>Bacillales</taxon>
        <taxon>Bacillaceae</taxon>
        <taxon>Metabacillus</taxon>
    </lineage>
</organism>
<comment type="caution">
    <text evidence="1">The sequence shown here is derived from an EMBL/GenBank/DDBJ whole genome shotgun (WGS) entry which is preliminary data.</text>
</comment>
<evidence type="ECO:0008006" key="3">
    <source>
        <dbReference type="Google" id="ProtNLM"/>
    </source>
</evidence>
<name>A0ABT3DK93_9BACI</name>